<accession>A0AAV4SYQ3</accession>
<reference evidence="1 2" key="1">
    <citation type="submission" date="2021-06" db="EMBL/GenBank/DDBJ databases">
        <title>Caerostris extrusa draft genome.</title>
        <authorList>
            <person name="Kono N."/>
            <person name="Arakawa K."/>
        </authorList>
    </citation>
    <scope>NUCLEOTIDE SEQUENCE [LARGE SCALE GENOMIC DNA]</scope>
</reference>
<name>A0AAV4SYQ3_CAEEX</name>
<evidence type="ECO:0000313" key="2">
    <source>
        <dbReference type="Proteomes" id="UP001054945"/>
    </source>
</evidence>
<dbReference type="EMBL" id="BPLR01010314">
    <property type="protein sequence ID" value="GIY38527.1"/>
    <property type="molecule type" value="Genomic_DNA"/>
</dbReference>
<sequence>MKLCRQNNCRRIIFYPFSQKTAGNGNSNRCSVLLKGPKLEHLLMQLLIGSKDGVSEPIEMDTWFFEVKEDSGVSKFAPSSCAAAVIGKNANN</sequence>
<proteinExistence type="predicted"/>
<protein>
    <submittedName>
        <fullName evidence="1">Uncharacterized protein</fullName>
    </submittedName>
</protein>
<keyword evidence="2" id="KW-1185">Reference proteome</keyword>
<gene>
    <name evidence="1" type="ORF">CEXT_272341</name>
</gene>
<dbReference type="AlphaFoldDB" id="A0AAV4SYQ3"/>
<dbReference type="Proteomes" id="UP001054945">
    <property type="component" value="Unassembled WGS sequence"/>
</dbReference>
<evidence type="ECO:0000313" key="1">
    <source>
        <dbReference type="EMBL" id="GIY38527.1"/>
    </source>
</evidence>
<organism evidence="1 2">
    <name type="scientific">Caerostris extrusa</name>
    <name type="common">Bark spider</name>
    <name type="synonym">Caerostris bankana</name>
    <dbReference type="NCBI Taxonomy" id="172846"/>
    <lineage>
        <taxon>Eukaryota</taxon>
        <taxon>Metazoa</taxon>
        <taxon>Ecdysozoa</taxon>
        <taxon>Arthropoda</taxon>
        <taxon>Chelicerata</taxon>
        <taxon>Arachnida</taxon>
        <taxon>Araneae</taxon>
        <taxon>Araneomorphae</taxon>
        <taxon>Entelegynae</taxon>
        <taxon>Araneoidea</taxon>
        <taxon>Araneidae</taxon>
        <taxon>Caerostris</taxon>
    </lineage>
</organism>
<comment type="caution">
    <text evidence="1">The sequence shown here is derived from an EMBL/GenBank/DDBJ whole genome shotgun (WGS) entry which is preliminary data.</text>
</comment>